<evidence type="ECO:0000256" key="7">
    <source>
        <dbReference type="SAM" id="MobiDB-lite"/>
    </source>
</evidence>
<dbReference type="PROSITE" id="PS50114">
    <property type="entry name" value="GATA_ZN_FINGER_2"/>
    <property type="match status" value="1"/>
</dbReference>
<dbReference type="Proteomes" id="UP000658997">
    <property type="component" value="Unassembled WGS sequence"/>
</dbReference>
<dbReference type="OrthoDB" id="2162994at2759"/>
<keyword evidence="12" id="KW-1185">Reference proteome</keyword>
<accession>A0A1K0GVA4</accession>
<feature type="region of interest" description="Disordered" evidence="7">
    <location>
        <begin position="219"/>
        <end position="274"/>
    </location>
</feature>
<dbReference type="GO" id="GO:0006355">
    <property type="term" value="P:regulation of DNA-templated transcription"/>
    <property type="evidence" value="ECO:0007669"/>
    <property type="project" value="InterPro"/>
</dbReference>
<dbReference type="PANTHER" id="PTHR47172">
    <property type="entry name" value="OS01G0976800 PROTEIN"/>
    <property type="match status" value="1"/>
</dbReference>
<dbReference type="PANTHER" id="PTHR47172:SF24">
    <property type="entry name" value="GATA ZINC FINGER DOMAIN-CONTAINING PROTEIN 14-RELATED"/>
    <property type="match status" value="1"/>
</dbReference>
<keyword evidence="1" id="KW-0479">Metal-binding</keyword>
<dbReference type="GO" id="GO:0043565">
    <property type="term" value="F:sequence-specific DNA binding"/>
    <property type="evidence" value="ECO:0007669"/>
    <property type="project" value="InterPro"/>
</dbReference>
<evidence type="ECO:0000256" key="4">
    <source>
        <dbReference type="ARBA" id="ARBA00023015"/>
    </source>
</evidence>
<keyword evidence="3" id="KW-0862">Zinc</keyword>
<feature type="compositionally biased region" description="Basic and acidic residues" evidence="7">
    <location>
        <begin position="463"/>
        <end position="475"/>
    </location>
</feature>
<reference evidence="11" key="2">
    <citation type="submission" date="2016-04" db="EMBL/GenBank/DDBJ databases">
        <authorList>
            <person name="Guldener U."/>
            <person name="Guldener U."/>
        </authorList>
    </citation>
    <scope>NUCLEOTIDE SEQUENCE [LARGE SCALE GENOMIC DNA]</scope>
    <source>
        <strain evidence="11">UB2112</strain>
    </source>
</reference>
<feature type="region of interest" description="Disordered" evidence="7">
    <location>
        <begin position="455"/>
        <end position="480"/>
    </location>
</feature>
<feature type="domain" description="GATA-type" evidence="8">
    <location>
        <begin position="407"/>
        <end position="442"/>
    </location>
</feature>
<dbReference type="CDD" id="cd00202">
    <property type="entry name" value="ZnF_GATA"/>
    <property type="match status" value="1"/>
</dbReference>
<dbReference type="SMART" id="SM00401">
    <property type="entry name" value="ZnF_GATA"/>
    <property type="match status" value="1"/>
</dbReference>
<dbReference type="EMBL" id="LT558131">
    <property type="protein sequence ID" value="SAM84636.1"/>
    <property type="molecule type" value="Genomic_DNA"/>
</dbReference>
<name>A0A1K0GVA4_9BASI</name>
<keyword evidence="5" id="KW-0804">Transcription</keyword>
<evidence type="ECO:0000256" key="1">
    <source>
        <dbReference type="ARBA" id="ARBA00022723"/>
    </source>
</evidence>
<evidence type="ECO:0000256" key="2">
    <source>
        <dbReference type="ARBA" id="ARBA00022771"/>
    </source>
</evidence>
<dbReference type="Gene3D" id="3.30.50.10">
    <property type="entry name" value="Erythroid Transcription Factor GATA-1, subunit A"/>
    <property type="match status" value="1"/>
</dbReference>
<evidence type="ECO:0000256" key="3">
    <source>
        <dbReference type="ARBA" id="ARBA00022833"/>
    </source>
</evidence>
<gene>
    <name evidence="10" type="ORF">UBRO2_03546</name>
    <name evidence="9" type="ORF">UBRO_06157</name>
</gene>
<keyword evidence="4" id="KW-0805">Transcription regulation</keyword>
<protein>
    <recommendedName>
        <fullName evidence="8">GATA-type domain-containing protein</fullName>
    </recommendedName>
</protein>
<dbReference type="GO" id="GO:0008270">
    <property type="term" value="F:zinc ion binding"/>
    <property type="evidence" value="ECO:0007669"/>
    <property type="project" value="UniProtKB-KW"/>
</dbReference>
<evidence type="ECO:0000256" key="6">
    <source>
        <dbReference type="PROSITE-ProRule" id="PRU00094"/>
    </source>
</evidence>
<feature type="compositionally biased region" description="Polar residues" evidence="7">
    <location>
        <begin position="226"/>
        <end position="244"/>
    </location>
</feature>
<evidence type="ECO:0000313" key="9">
    <source>
        <dbReference type="EMBL" id="SAM84636.1"/>
    </source>
</evidence>
<dbReference type="InterPro" id="IPR013088">
    <property type="entry name" value="Znf_NHR/GATA"/>
</dbReference>
<sequence length="539" mass="60261">MDDRHRQAKVTLPPLSSLTTSIDMDRRHERPSGRRDSLIERSDAMRLHDPPMSSSSFRDGSRALSVSNDRRWSMDRSVARHPPESIATFPPVQHSVPAASNPSISPMLRRTAMRSVVESTRPRSYSSPHRYPMPHPTRRSSLADTSEIDRLLESLIYVQDINRRLGLHTGCPASPSIFRNPGAADLLRRKIQEELSTMARFSHARAESVARLLGITADDNPARAPESSSFAPRCSTSSTLSSGQAGYPMRPPSDYAERAQSSMGRLSLEEPRPSEYEYDSYSEAMETNYETDQGGFTPGVPSAYAMHPTRGEPRFRALSRATSFEHPQSVHQDQQHPHHYQRTTTELPRFGSSTRTPYDQPMQPPYGSGGLPPFCHPDSRQQQQQMDLLDRRRLAGKGMKRVRKRKDEHHQECLGCQAKETPEWRKGPMGPRTLCNACGLLYAKLTKRKLQEAEAAAKASGKSPEEIVREREESPGAKQASLEALRAELNIANGMRNRVGSSTAPAAETPIGDGNPATSHPLQSHPDEAHQQRRHHPYI</sequence>
<evidence type="ECO:0000259" key="8">
    <source>
        <dbReference type="PROSITE" id="PS50114"/>
    </source>
</evidence>
<feature type="region of interest" description="Disordered" evidence="7">
    <location>
        <begin position="118"/>
        <end position="142"/>
    </location>
</feature>
<dbReference type="Pfam" id="PF00320">
    <property type="entry name" value="GATA"/>
    <property type="match status" value="1"/>
</dbReference>
<feature type="region of interest" description="Disordered" evidence="7">
    <location>
        <begin position="1"/>
        <end position="63"/>
    </location>
</feature>
<evidence type="ECO:0000256" key="5">
    <source>
        <dbReference type="ARBA" id="ARBA00023163"/>
    </source>
</evidence>
<evidence type="ECO:0000313" key="12">
    <source>
        <dbReference type="Proteomes" id="UP000658997"/>
    </source>
</evidence>
<dbReference type="AlphaFoldDB" id="A0A1K0GVA4"/>
<reference evidence="9" key="1">
    <citation type="submission" date="2016-04" db="EMBL/GenBank/DDBJ databases">
        <authorList>
            <person name="Evans L.H."/>
            <person name="Alamgir A."/>
            <person name="Owens N."/>
            <person name="Weber N.D."/>
            <person name="Virtaneva K."/>
            <person name="Barbian K."/>
            <person name="Babar A."/>
            <person name="Rosenke K."/>
        </authorList>
    </citation>
    <scope>NUCLEOTIDE SEQUENCE</scope>
    <source>
        <strain evidence="9">UB2112</strain>
    </source>
</reference>
<dbReference type="SUPFAM" id="SSF57716">
    <property type="entry name" value="Glucocorticoid receptor-like (DNA-binding domain)"/>
    <property type="match status" value="1"/>
</dbReference>
<organism evidence="9 11">
    <name type="scientific">Ustilago bromivora</name>
    <dbReference type="NCBI Taxonomy" id="307758"/>
    <lineage>
        <taxon>Eukaryota</taxon>
        <taxon>Fungi</taxon>
        <taxon>Dikarya</taxon>
        <taxon>Basidiomycota</taxon>
        <taxon>Ustilaginomycotina</taxon>
        <taxon>Ustilaginomycetes</taxon>
        <taxon>Ustilaginales</taxon>
        <taxon>Ustilaginaceae</taxon>
        <taxon>Ustilago</taxon>
    </lineage>
</organism>
<feature type="compositionally biased region" description="Basic and acidic residues" evidence="7">
    <location>
        <begin position="23"/>
        <end position="49"/>
    </location>
</feature>
<dbReference type="EMBL" id="ULHB01000068">
    <property type="protein sequence ID" value="SYW80278.1"/>
    <property type="molecule type" value="Genomic_DNA"/>
</dbReference>
<dbReference type="Proteomes" id="UP000179920">
    <property type="component" value="Chromosome XV"/>
</dbReference>
<keyword evidence="2 6" id="KW-0863">Zinc-finger</keyword>
<proteinExistence type="predicted"/>
<dbReference type="InterPro" id="IPR000679">
    <property type="entry name" value="Znf_GATA"/>
</dbReference>
<evidence type="ECO:0000313" key="11">
    <source>
        <dbReference type="Proteomes" id="UP000179920"/>
    </source>
</evidence>
<feature type="region of interest" description="Disordered" evidence="7">
    <location>
        <begin position="496"/>
        <end position="539"/>
    </location>
</feature>
<evidence type="ECO:0000313" key="10">
    <source>
        <dbReference type="EMBL" id="SYW80278.1"/>
    </source>
</evidence>
<reference evidence="10" key="3">
    <citation type="submission" date="2018-08" db="EMBL/GenBank/DDBJ databases">
        <authorList>
            <person name="Guldener U."/>
        </authorList>
    </citation>
    <scope>NUCLEOTIDE SEQUENCE</scope>
    <source>
        <strain evidence="10">UB2</strain>
    </source>
</reference>